<dbReference type="Pfam" id="PF18765">
    <property type="entry name" value="Polbeta"/>
    <property type="match status" value="1"/>
</dbReference>
<name>A0A3B1ALX7_9ZZZZ</name>
<dbReference type="EMBL" id="UOFV01000494">
    <property type="protein sequence ID" value="VAX04742.1"/>
    <property type="molecule type" value="Genomic_DNA"/>
</dbReference>
<dbReference type="PANTHER" id="PTHR43852:SF2">
    <property type="entry name" value="PROTEIN ADENYLYLTRANSFERASE MNTA"/>
    <property type="match status" value="1"/>
</dbReference>
<evidence type="ECO:0000313" key="2">
    <source>
        <dbReference type="EMBL" id="VAX04742.1"/>
    </source>
</evidence>
<dbReference type="InterPro" id="IPR041633">
    <property type="entry name" value="Polbeta"/>
</dbReference>
<dbReference type="InterPro" id="IPR052930">
    <property type="entry name" value="TA_antitoxin_MntA"/>
</dbReference>
<dbReference type="InterPro" id="IPR043519">
    <property type="entry name" value="NT_sf"/>
</dbReference>
<feature type="domain" description="Polymerase beta nucleotidyltransferase" evidence="1">
    <location>
        <begin position="11"/>
        <end position="96"/>
    </location>
</feature>
<protein>
    <recommendedName>
        <fullName evidence="1">Polymerase beta nucleotidyltransferase domain-containing protein</fullName>
    </recommendedName>
</protein>
<reference evidence="2" key="1">
    <citation type="submission" date="2018-06" db="EMBL/GenBank/DDBJ databases">
        <authorList>
            <person name="Zhirakovskaya E."/>
        </authorList>
    </citation>
    <scope>NUCLEOTIDE SEQUENCE</scope>
</reference>
<dbReference type="AlphaFoldDB" id="A0A3B1ALX7"/>
<sequence>MDDRIADIVRLASKNLPGLISIYRFGSWGTPYARADSDIDLAVLPQSAMDSASLWEVAQDIAKVIGKDVDLVDLLQASTVMRMQVISTGKRLYCSNPIICERFEDYVYAAYARLNEERRGILEDIKQRGTVYG</sequence>
<dbReference type="NCBIfam" id="NF047752">
    <property type="entry name" value="MntA_antitoxin"/>
    <property type="match status" value="1"/>
</dbReference>
<dbReference type="Gene3D" id="3.30.460.10">
    <property type="entry name" value="Beta Polymerase, domain 2"/>
    <property type="match status" value="1"/>
</dbReference>
<gene>
    <name evidence="2" type="ORF">MNBD_GAMMA19-901</name>
</gene>
<organism evidence="2">
    <name type="scientific">hydrothermal vent metagenome</name>
    <dbReference type="NCBI Taxonomy" id="652676"/>
    <lineage>
        <taxon>unclassified sequences</taxon>
        <taxon>metagenomes</taxon>
        <taxon>ecological metagenomes</taxon>
    </lineage>
</organism>
<dbReference type="PANTHER" id="PTHR43852">
    <property type="entry name" value="NUCLEOTIDYLTRANSFERASE"/>
    <property type="match status" value="1"/>
</dbReference>
<dbReference type="CDD" id="cd05403">
    <property type="entry name" value="NT_KNTase_like"/>
    <property type="match status" value="1"/>
</dbReference>
<proteinExistence type="predicted"/>
<dbReference type="SUPFAM" id="SSF81301">
    <property type="entry name" value="Nucleotidyltransferase"/>
    <property type="match status" value="1"/>
</dbReference>
<accession>A0A3B1ALX7</accession>
<evidence type="ECO:0000259" key="1">
    <source>
        <dbReference type="Pfam" id="PF18765"/>
    </source>
</evidence>